<sequence length="121" mass="13177">MKTGFLAAAAAIFVLGGCETFEPYLVERETLIDEDGIFVYSDLMEDGWDGTQHWQFSATNYNAYPVCVSVNFTPNSYADAYSMGGHYRVEPGGTMDIGYVFAPANFGVNSQAWGPDANGNC</sequence>
<dbReference type="Proteomes" id="UP000628854">
    <property type="component" value="Unassembled WGS sequence"/>
</dbReference>
<evidence type="ECO:0008006" key="3">
    <source>
        <dbReference type="Google" id="ProtNLM"/>
    </source>
</evidence>
<evidence type="ECO:0000313" key="1">
    <source>
        <dbReference type="EMBL" id="GGB70016.1"/>
    </source>
</evidence>
<name>A0ABQ1JMH0_9PROT</name>
<organism evidence="1 2">
    <name type="scientific">Henriciella pelagia</name>
    <dbReference type="NCBI Taxonomy" id="1977912"/>
    <lineage>
        <taxon>Bacteria</taxon>
        <taxon>Pseudomonadati</taxon>
        <taxon>Pseudomonadota</taxon>
        <taxon>Alphaproteobacteria</taxon>
        <taxon>Hyphomonadales</taxon>
        <taxon>Hyphomonadaceae</taxon>
        <taxon>Henriciella</taxon>
    </lineage>
</organism>
<keyword evidence="2" id="KW-1185">Reference proteome</keyword>
<protein>
    <recommendedName>
        <fullName evidence="3">Lipoprotein</fullName>
    </recommendedName>
</protein>
<dbReference type="RefSeq" id="WP_084392719.1">
    <property type="nucleotide sequence ID" value="NZ_BMKF01000002.1"/>
</dbReference>
<gene>
    <name evidence="1" type="ORF">GCM10011503_18370</name>
</gene>
<evidence type="ECO:0000313" key="2">
    <source>
        <dbReference type="Proteomes" id="UP000628854"/>
    </source>
</evidence>
<comment type="caution">
    <text evidence="1">The sequence shown here is derived from an EMBL/GenBank/DDBJ whole genome shotgun (WGS) entry which is preliminary data.</text>
</comment>
<proteinExistence type="predicted"/>
<dbReference type="PROSITE" id="PS51257">
    <property type="entry name" value="PROKAR_LIPOPROTEIN"/>
    <property type="match status" value="1"/>
</dbReference>
<reference evidence="2" key="1">
    <citation type="journal article" date="2019" name="Int. J. Syst. Evol. Microbiol.">
        <title>The Global Catalogue of Microorganisms (GCM) 10K type strain sequencing project: providing services to taxonomists for standard genome sequencing and annotation.</title>
        <authorList>
            <consortium name="The Broad Institute Genomics Platform"/>
            <consortium name="The Broad Institute Genome Sequencing Center for Infectious Disease"/>
            <person name="Wu L."/>
            <person name="Ma J."/>
        </authorList>
    </citation>
    <scope>NUCLEOTIDE SEQUENCE [LARGE SCALE GENOMIC DNA]</scope>
    <source>
        <strain evidence="2">CGMCC 1.15928</strain>
    </source>
</reference>
<dbReference type="EMBL" id="BMKF01000002">
    <property type="protein sequence ID" value="GGB70016.1"/>
    <property type="molecule type" value="Genomic_DNA"/>
</dbReference>
<accession>A0ABQ1JMH0</accession>